<dbReference type="AlphaFoldDB" id="I1A5T9"/>
<evidence type="ECO:0000256" key="2">
    <source>
        <dbReference type="SAM" id="Phobius"/>
    </source>
</evidence>
<feature type="transmembrane region" description="Helical" evidence="2">
    <location>
        <begin position="512"/>
        <end position="539"/>
    </location>
</feature>
<dbReference type="Proteomes" id="UP000006229">
    <property type="component" value="Unassembled WGS sequence"/>
</dbReference>
<sequence length="540" mass="63313">MASTYDFKNILKELKKTENNLDKFENSLNKLANNSQQLKFNSSRYGAHELEKKISNSFQNADSEIEKEVSTIISNIVNITKASKDKMRIKINEQKQRIIHLNKELKDIYEINLEFINSNYEETIKLATKFYGGTKASNYATLLMLESYTKLCSGKINNFMQEDFDFYLDFYVACKRSNSKKYIIYARKYLFYAALLMIKLFPNNLNDEEKYKVIKKGFDCFLEFDDDEKIETNTLYDDLYSAGIELYNNFISKAYDNFVYDNVKALLVDSKYFKNEDIKLEFFKDSNSDSAKIFRYILDKGDIADNSNIKKAFKDTLSLAISENKQEYFDYWISVYDLRGWEFLEEIINIQEDRLTISQEILTSLRKSVLEIKKIAELFLNIAENIYNYLKSLDKKISLDNFVFAAPHLNEIVILVTNAKIEESENETVIKGRKILDDILFGMIFKYRRKCSIYNEQVIKDLNKVLQDSSSRLDRPKLKKLIKFDKSKKHQDKTDIYVKLVTEQILIKNKKIMMWAIIAGVTSSIILTILLLVLFLVILV</sequence>
<accession>I1A5T9</accession>
<comment type="caution">
    <text evidence="3">The sequence shown here is derived from an EMBL/GenBank/DDBJ whole genome shotgun (WGS) entry which is preliminary data.</text>
</comment>
<feature type="coiled-coil region" evidence="1">
    <location>
        <begin position="7"/>
        <end position="41"/>
    </location>
</feature>
<protein>
    <submittedName>
        <fullName evidence="3">Uncharacterized protein</fullName>
    </submittedName>
</protein>
<evidence type="ECO:0000256" key="1">
    <source>
        <dbReference type="SAM" id="Coils"/>
    </source>
</evidence>
<keyword evidence="2" id="KW-1133">Transmembrane helix</keyword>
<gene>
    <name evidence="3" type="ORF">MCANUFG4_02216</name>
</gene>
<dbReference type="RefSeq" id="WP_004797185.1">
    <property type="nucleotide sequence ID" value="NZ_AJFU01000005.1"/>
</dbReference>
<organism evidence="3 4">
    <name type="scientific">Mycoplasmopsis canis UFG4</name>
    <dbReference type="NCBI Taxonomy" id="1131455"/>
    <lineage>
        <taxon>Bacteria</taxon>
        <taxon>Bacillati</taxon>
        <taxon>Mycoplasmatota</taxon>
        <taxon>Mycoplasmoidales</taxon>
        <taxon>Metamycoplasmataceae</taxon>
        <taxon>Mycoplasmopsis</taxon>
    </lineage>
</organism>
<evidence type="ECO:0000313" key="4">
    <source>
        <dbReference type="Proteomes" id="UP000006229"/>
    </source>
</evidence>
<keyword evidence="2" id="KW-0812">Transmembrane</keyword>
<proteinExistence type="predicted"/>
<dbReference type="EMBL" id="AJFU01000005">
    <property type="protein sequence ID" value="EIE41860.1"/>
    <property type="molecule type" value="Genomic_DNA"/>
</dbReference>
<reference evidence="3 4" key="1">
    <citation type="journal article" date="2012" name="J. Bacteriol.">
        <title>Genome annotation of five Mycoplasma canis strains.</title>
        <authorList>
            <person name="Brown D.R."/>
            <person name="May M."/>
            <person name="Michaels D.L."/>
            <person name="Barbet A.F."/>
        </authorList>
    </citation>
    <scope>NUCLEOTIDE SEQUENCE [LARGE SCALE GENOMIC DNA]</scope>
    <source>
        <strain evidence="3 4">UFG4</strain>
    </source>
</reference>
<dbReference type="PATRIC" id="fig|1131455.3.peg.449"/>
<keyword evidence="4" id="KW-1185">Reference proteome</keyword>
<evidence type="ECO:0000313" key="3">
    <source>
        <dbReference type="EMBL" id="EIE41860.1"/>
    </source>
</evidence>
<name>I1A5T9_9BACT</name>
<keyword evidence="2" id="KW-0472">Membrane</keyword>
<keyword evidence="1" id="KW-0175">Coiled coil</keyword>